<sequence length="133" mass="14983">LLGCKHIVNDSGVVQFIARSWDRFSGGIKKFPELLCHSDPLHTHLALSGLSCLKAVAENRCKTSFLDLTACTIPCSEIQQFSDNYTDVRDQFFCLYSEHLGPVQPELNISRRAYVHLQTVRERWQCIKGGSVA</sequence>
<dbReference type="GO" id="GO:0003824">
    <property type="term" value="F:catalytic activity"/>
    <property type="evidence" value="ECO:0007669"/>
    <property type="project" value="InterPro"/>
</dbReference>
<keyword evidence="4" id="KW-1185">Reference proteome</keyword>
<comment type="caution">
    <text evidence="3">The sequence shown here is derived from an EMBL/GenBank/DDBJ whole genome shotgun (WGS) entry which is preliminary data.</text>
</comment>
<dbReference type="Pfam" id="PF00432">
    <property type="entry name" value="Prenyltrans"/>
    <property type="match status" value="1"/>
</dbReference>
<gene>
    <name evidence="3" type="ORF">EG68_12272</name>
</gene>
<dbReference type="Proteomes" id="UP000822476">
    <property type="component" value="Unassembled WGS sequence"/>
</dbReference>
<evidence type="ECO:0000313" key="4">
    <source>
        <dbReference type="Proteomes" id="UP000822476"/>
    </source>
</evidence>
<dbReference type="SUPFAM" id="SSF48239">
    <property type="entry name" value="Terpenoid cyclases/Protein prenyltransferases"/>
    <property type="match status" value="1"/>
</dbReference>
<dbReference type="InterPro" id="IPR008930">
    <property type="entry name" value="Terpenoid_cyclase/PrenylTrfase"/>
</dbReference>
<dbReference type="Gene3D" id="1.50.10.20">
    <property type="match status" value="1"/>
</dbReference>
<evidence type="ECO:0000259" key="2">
    <source>
        <dbReference type="Pfam" id="PF00432"/>
    </source>
</evidence>
<evidence type="ECO:0000256" key="1">
    <source>
        <dbReference type="ARBA" id="ARBA00022737"/>
    </source>
</evidence>
<feature type="domain" description="Prenyltransferase alpha-alpha toroid" evidence="2">
    <location>
        <begin position="2"/>
        <end position="108"/>
    </location>
</feature>
<dbReference type="AlphaFoldDB" id="A0A8S9YMZ0"/>
<organism evidence="3 4">
    <name type="scientific">Paragonimus skrjabini miyazakii</name>
    <dbReference type="NCBI Taxonomy" id="59628"/>
    <lineage>
        <taxon>Eukaryota</taxon>
        <taxon>Metazoa</taxon>
        <taxon>Spiralia</taxon>
        <taxon>Lophotrochozoa</taxon>
        <taxon>Platyhelminthes</taxon>
        <taxon>Trematoda</taxon>
        <taxon>Digenea</taxon>
        <taxon>Plagiorchiida</taxon>
        <taxon>Troglotremata</taxon>
        <taxon>Troglotrematidae</taxon>
        <taxon>Paragonimus</taxon>
    </lineage>
</organism>
<dbReference type="EMBL" id="JTDE01015002">
    <property type="protein sequence ID" value="KAF7233954.1"/>
    <property type="molecule type" value="Genomic_DNA"/>
</dbReference>
<dbReference type="InterPro" id="IPR001330">
    <property type="entry name" value="Prenyltrans"/>
</dbReference>
<dbReference type="OrthoDB" id="6228441at2759"/>
<protein>
    <recommendedName>
        <fullName evidence="2">Prenyltransferase alpha-alpha toroid domain-containing protein</fullName>
    </recommendedName>
</protein>
<accession>A0A8S9YMZ0</accession>
<reference evidence="3" key="1">
    <citation type="submission" date="2019-07" db="EMBL/GenBank/DDBJ databases">
        <title>Annotation for the trematode Paragonimus miyazaki's.</title>
        <authorList>
            <person name="Choi Y.-J."/>
        </authorList>
    </citation>
    <scope>NUCLEOTIDE SEQUENCE</scope>
    <source>
        <strain evidence="3">Japan</strain>
    </source>
</reference>
<keyword evidence="1" id="KW-0677">Repeat</keyword>
<name>A0A8S9YMZ0_9TREM</name>
<proteinExistence type="predicted"/>
<evidence type="ECO:0000313" key="3">
    <source>
        <dbReference type="EMBL" id="KAF7233954.1"/>
    </source>
</evidence>
<feature type="non-terminal residue" evidence="3">
    <location>
        <position position="133"/>
    </location>
</feature>